<dbReference type="GO" id="GO:0003677">
    <property type="term" value="F:DNA binding"/>
    <property type="evidence" value="ECO:0007669"/>
    <property type="project" value="InterPro"/>
</dbReference>
<evidence type="ECO:0000259" key="12">
    <source>
        <dbReference type="SMART" id="SM01287"/>
    </source>
</evidence>
<dbReference type="GO" id="GO:0042393">
    <property type="term" value="F:histone binding"/>
    <property type="evidence" value="ECO:0007669"/>
    <property type="project" value="TreeGrafter"/>
</dbReference>
<evidence type="ECO:0000256" key="2">
    <source>
        <dbReference type="ARBA" id="ARBA00014978"/>
    </source>
</evidence>
<keyword evidence="8 10" id="KW-0234">DNA repair</keyword>
<dbReference type="Pfam" id="PF03531">
    <property type="entry name" value="SSrecog"/>
    <property type="match status" value="1"/>
</dbReference>
<dbReference type="Gene3D" id="2.30.29.30">
    <property type="entry name" value="Pleckstrin-homology domain (PH domain)/Phosphotyrosine-binding domain (PTB)"/>
    <property type="match status" value="2"/>
</dbReference>
<evidence type="ECO:0000256" key="6">
    <source>
        <dbReference type="ARBA" id="ARBA00023015"/>
    </source>
</evidence>
<feature type="compositionally biased region" description="Polar residues" evidence="11">
    <location>
        <begin position="198"/>
        <end position="207"/>
    </location>
</feature>
<comment type="similarity">
    <text evidence="1 10">Belongs to the SSRP1 family.</text>
</comment>
<evidence type="ECO:0000256" key="5">
    <source>
        <dbReference type="ARBA" id="ARBA00022763"/>
    </source>
</evidence>
<dbReference type="GO" id="GO:0006281">
    <property type="term" value="P:DNA repair"/>
    <property type="evidence" value="ECO:0007669"/>
    <property type="project" value="UniProtKB-KW"/>
</dbReference>
<dbReference type="Pfam" id="PF17292">
    <property type="entry name" value="POB3_N"/>
    <property type="match status" value="1"/>
</dbReference>
<dbReference type="CDD" id="cd13229">
    <property type="entry name" value="PH_TFIIH"/>
    <property type="match status" value="1"/>
</dbReference>
<dbReference type="InterPro" id="IPR038167">
    <property type="entry name" value="SSRP1_sf"/>
</dbReference>
<comment type="caution">
    <text evidence="13">The sequence shown here is derived from an EMBL/GenBank/DDBJ whole genome shotgun (WGS) entry which is preliminary data.</text>
</comment>
<dbReference type="CDD" id="cd13231">
    <property type="entry name" value="PH2_SSRP1-like"/>
    <property type="match status" value="1"/>
</dbReference>
<sequence length="518" mass="59295">MSTEYERIYLNQSKLPGRMRLAESGLGWKAQTLPGSTAKTSPFLLPTEEILTTSWSRGSRGYEVCIDTKNRGVVMLDGFGKEDFASLKRELEKFFDIQLEQREHSLRGWNWGKTQLARNELVFNVSNKPAFEIPYSQIANTNMTGKNEVSVEMDLVDKSEIEKAGDELVELKLFIPGNMEKDEVEEINKKEEEEQSKTDNGSNTTSDKIVPLRTKALYFYDELKEKADLGQVVGEMIVSFGEVLFLTPRGRYDIDMYDSFLRLRGKTYDYKVQYKQIQRIFSLPKFDSQEEIEVELNLDDDEYEKKWKTRLNKTYSNYTYMVLTSIFKGFTDRRVVVPGSFLTKDSDVAISCSVKANEGHLYPLDKCLIFVTKPTILLPFSDVHEVVFSRVDTAGTHKTFDMEVVLKYGGGSHTFGNIDRKEQSALETFLKTRNLRVRNDEKIAQEMMAAALADDDDDGDLDLGSADEDSPDEDFKPGDENQEDDDIAEEYQSDVSASGEDDDEDMEDEEPERKKHKK</sequence>
<dbReference type="FunFam" id="2.30.29.150:FF:000001">
    <property type="entry name" value="Fact complex subunit ssrp1"/>
    <property type="match status" value="1"/>
</dbReference>
<reference evidence="13 14" key="1">
    <citation type="journal article" date="2020" name="Appl. Microbiol. Biotechnol.">
        <title>Targeted gene deletion in Brettanomyces bruxellensis with an expression-free CRISPR-Cas9 system.</title>
        <authorList>
            <person name="Varela C."/>
            <person name="Bartel C."/>
            <person name="Onetto C."/>
            <person name="Borneman A."/>
        </authorList>
    </citation>
    <scope>NUCLEOTIDE SEQUENCE [LARGE SCALE GENOMIC DNA]</scope>
    <source>
        <strain evidence="13 14">AWRI1613</strain>
    </source>
</reference>
<evidence type="ECO:0000256" key="4">
    <source>
        <dbReference type="ARBA" id="ARBA00022705"/>
    </source>
</evidence>
<keyword evidence="9 10" id="KW-0539">Nucleus</keyword>
<evidence type="ECO:0000256" key="8">
    <source>
        <dbReference type="ARBA" id="ARBA00023204"/>
    </source>
</evidence>
<comment type="function">
    <text evidence="10">Component of the FACT complex, a general chromatin factor that acts to reorganize nucleosomes. The FACT complex is involved in multiple processes that require DNA as a template such as mRNA elongation, DNA replication and DNA repair. During transcription elongation the FACT complex acts as a histone chaperone that both destabilizes and restores nucleosomal structure. It facilitates the passage of RNA polymerase II and transcription by promoting the dissociation of one histone H2A-H2B dimer from the nucleosome, then subsequently promotes the reestablishment of the nucleosome following the passage of RNA polymerase II.</text>
</comment>
<dbReference type="InterPro" id="IPR035417">
    <property type="entry name" value="SSRP1/POB3_N"/>
</dbReference>
<dbReference type="PRINTS" id="PR00887">
    <property type="entry name" value="SSRCOGNITION"/>
</dbReference>
<keyword evidence="5 10" id="KW-0227">DNA damage</keyword>
<organism evidence="13 14">
    <name type="scientific">Dekkera bruxellensis</name>
    <name type="common">Brettanomyces custersii</name>
    <dbReference type="NCBI Taxonomy" id="5007"/>
    <lineage>
        <taxon>Eukaryota</taxon>
        <taxon>Fungi</taxon>
        <taxon>Dikarya</taxon>
        <taxon>Ascomycota</taxon>
        <taxon>Saccharomycotina</taxon>
        <taxon>Pichiomycetes</taxon>
        <taxon>Pichiales</taxon>
        <taxon>Pichiaceae</taxon>
        <taxon>Brettanomyces</taxon>
    </lineage>
</organism>
<evidence type="ECO:0000256" key="11">
    <source>
        <dbReference type="SAM" id="MobiDB-lite"/>
    </source>
</evidence>
<keyword evidence="3 10" id="KW-0158">Chromosome</keyword>
<dbReference type="GO" id="GO:0006260">
    <property type="term" value="P:DNA replication"/>
    <property type="evidence" value="ECO:0007669"/>
    <property type="project" value="UniProtKB-KW"/>
</dbReference>
<dbReference type="EMBL" id="JABCYN010000030">
    <property type="protein sequence ID" value="KAF6009995.1"/>
    <property type="molecule type" value="Genomic_DNA"/>
</dbReference>
<accession>A0A8H6BDU1</accession>
<gene>
    <name evidence="13" type="ORF">HII12_003541</name>
</gene>
<proteinExistence type="inferred from homology"/>
<keyword evidence="4 10" id="KW-0235">DNA replication</keyword>
<keyword evidence="6 10" id="KW-0805">Transcription regulation</keyword>
<dbReference type="Gene3D" id="2.30.29.220">
    <property type="entry name" value="Structure-specific recognition protein (SSRP1)"/>
    <property type="match status" value="1"/>
</dbReference>
<name>A0A8H6BDU1_DEKBR</name>
<dbReference type="SMART" id="SM01287">
    <property type="entry name" value="Rtt106"/>
    <property type="match status" value="1"/>
</dbReference>
<dbReference type="GO" id="GO:0031491">
    <property type="term" value="F:nucleosome binding"/>
    <property type="evidence" value="ECO:0007669"/>
    <property type="project" value="TreeGrafter"/>
</dbReference>
<dbReference type="InterPro" id="IPR011993">
    <property type="entry name" value="PH-like_dom_sf"/>
</dbReference>
<dbReference type="InterPro" id="IPR024954">
    <property type="entry name" value="SSRP1_DD"/>
</dbReference>
<dbReference type="Proteomes" id="UP000568158">
    <property type="component" value="Unassembled WGS sequence"/>
</dbReference>
<evidence type="ECO:0000256" key="7">
    <source>
        <dbReference type="ARBA" id="ARBA00023163"/>
    </source>
</evidence>
<evidence type="ECO:0000256" key="1">
    <source>
        <dbReference type="ARBA" id="ARBA00010060"/>
    </source>
</evidence>
<evidence type="ECO:0000313" key="13">
    <source>
        <dbReference type="EMBL" id="KAF6009995.1"/>
    </source>
</evidence>
<feature type="compositionally biased region" description="Acidic residues" evidence="11">
    <location>
        <begin position="480"/>
        <end position="492"/>
    </location>
</feature>
<protein>
    <recommendedName>
        <fullName evidence="2 10">FACT complex subunit POB3</fullName>
    </recommendedName>
</protein>
<feature type="compositionally biased region" description="Acidic residues" evidence="11">
    <location>
        <begin position="499"/>
        <end position="510"/>
    </location>
</feature>
<feature type="region of interest" description="Disordered" evidence="11">
    <location>
        <begin position="452"/>
        <end position="518"/>
    </location>
</feature>
<dbReference type="InterPro" id="IPR000969">
    <property type="entry name" value="SSRP1/POB3"/>
</dbReference>
<dbReference type="InterPro" id="IPR050454">
    <property type="entry name" value="RTT106/SSRP1_HistChap/FACT"/>
</dbReference>
<evidence type="ECO:0000256" key="10">
    <source>
        <dbReference type="RuleBase" id="RU364013"/>
    </source>
</evidence>
<dbReference type="GO" id="GO:0035101">
    <property type="term" value="C:FACT complex"/>
    <property type="evidence" value="ECO:0007669"/>
    <property type="project" value="TreeGrafter"/>
</dbReference>
<dbReference type="CDD" id="cd13230">
    <property type="entry name" value="PH1_SSRP1-like"/>
    <property type="match status" value="1"/>
</dbReference>
<feature type="region of interest" description="Disordered" evidence="11">
    <location>
        <begin position="185"/>
        <end position="207"/>
    </location>
</feature>
<evidence type="ECO:0000256" key="3">
    <source>
        <dbReference type="ARBA" id="ARBA00022454"/>
    </source>
</evidence>
<dbReference type="PANTHER" id="PTHR45849">
    <property type="entry name" value="FACT COMPLEX SUBUNIT SSRP1"/>
    <property type="match status" value="1"/>
</dbReference>
<feature type="compositionally biased region" description="Acidic residues" evidence="11">
    <location>
        <begin position="453"/>
        <end position="472"/>
    </location>
</feature>
<feature type="compositionally biased region" description="Basic and acidic residues" evidence="11">
    <location>
        <begin position="186"/>
        <end position="197"/>
    </location>
</feature>
<dbReference type="Pfam" id="PF21103">
    <property type="entry name" value="PH1_SSRP1-like"/>
    <property type="match status" value="1"/>
</dbReference>
<keyword evidence="7 10" id="KW-0804">Transcription</keyword>
<dbReference type="PANTHER" id="PTHR45849:SF1">
    <property type="entry name" value="FACT COMPLEX SUBUNIT SSRP1"/>
    <property type="match status" value="1"/>
</dbReference>
<evidence type="ECO:0000313" key="14">
    <source>
        <dbReference type="Proteomes" id="UP000568158"/>
    </source>
</evidence>
<dbReference type="SUPFAM" id="SSF50729">
    <property type="entry name" value="PH domain-like"/>
    <property type="match status" value="1"/>
</dbReference>
<dbReference type="InterPro" id="IPR048993">
    <property type="entry name" value="SSRP1-like_PH1"/>
</dbReference>
<dbReference type="AlphaFoldDB" id="A0A8H6BDU1"/>
<dbReference type="Gene3D" id="2.30.29.150">
    <property type="match status" value="2"/>
</dbReference>
<comment type="subcellular location">
    <subcellularLocation>
        <location evidence="10">Nucleus</location>
    </subcellularLocation>
    <subcellularLocation>
        <location evidence="10">Chromosome</location>
    </subcellularLocation>
</comment>
<evidence type="ECO:0000256" key="9">
    <source>
        <dbReference type="ARBA" id="ARBA00023242"/>
    </source>
</evidence>
<dbReference type="Pfam" id="PF08512">
    <property type="entry name" value="Rttp106-like_middle"/>
    <property type="match status" value="1"/>
</dbReference>
<dbReference type="InterPro" id="IPR013719">
    <property type="entry name" value="RTT106/SPT16-like_middle_dom"/>
</dbReference>
<feature type="domain" description="Histone chaperone RTT106/FACT complex subunit SPT16-like middle" evidence="12">
    <location>
        <begin position="347"/>
        <end position="440"/>
    </location>
</feature>